<comment type="caution">
    <text evidence="1">The sequence shown here is derived from an EMBL/GenBank/DDBJ whole genome shotgun (WGS) entry which is preliminary data.</text>
</comment>
<name>A0ABQ4MPL0_9BACL</name>
<dbReference type="Pfam" id="PF19591">
    <property type="entry name" value="DUF6096"/>
    <property type="match status" value="1"/>
</dbReference>
<dbReference type="InterPro" id="IPR046078">
    <property type="entry name" value="DUF6096"/>
</dbReference>
<evidence type="ECO:0008006" key="3">
    <source>
        <dbReference type="Google" id="ProtNLM"/>
    </source>
</evidence>
<dbReference type="RefSeq" id="WP_213590404.1">
    <property type="nucleotide sequence ID" value="NZ_BOSM01000002.1"/>
</dbReference>
<accession>A0ABQ4MPL0</accession>
<evidence type="ECO:0000313" key="1">
    <source>
        <dbReference type="EMBL" id="GIP57913.1"/>
    </source>
</evidence>
<keyword evidence="2" id="KW-1185">Reference proteome</keyword>
<protein>
    <recommendedName>
        <fullName evidence="3">Phage protein</fullName>
    </recommendedName>
</protein>
<dbReference type="Proteomes" id="UP000681290">
    <property type="component" value="Unassembled WGS sequence"/>
</dbReference>
<organism evidence="1 2">
    <name type="scientific">Paenibacillus woosongensis</name>
    <dbReference type="NCBI Taxonomy" id="307580"/>
    <lineage>
        <taxon>Bacteria</taxon>
        <taxon>Bacillati</taxon>
        <taxon>Bacillota</taxon>
        <taxon>Bacilli</taxon>
        <taxon>Bacillales</taxon>
        <taxon>Paenibacillaceae</taxon>
        <taxon>Paenibacillus</taxon>
    </lineage>
</organism>
<dbReference type="EMBL" id="BOSM01000002">
    <property type="protein sequence ID" value="GIP57913.1"/>
    <property type="molecule type" value="Genomic_DNA"/>
</dbReference>
<sequence length="127" mass="14303">MRHVIWKVEGVEYKLRLGVSDVMNLEKRLGRNPMDLLMGIQQGKLPTLTASLAVIQAAMTKFHHGITAQDVIRIYERYVDAGNSYTDLLPVITEVFEVSGFFRSDPVIEAEDTETLDLMGPEDEPLP</sequence>
<evidence type="ECO:0000313" key="2">
    <source>
        <dbReference type="Proteomes" id="UP000681290"/>
    </source>
</evidence>
<gene>
    <name evidence="1" type="ORF">J15TS10_17270</name>
</gene>
<proteinExistence type="predicted"/>
<reference evidence="1 2" key="1">
    <citation type="submission" date="2021-03" db="EMBL/GenBank/DDBJ databases">
        <title>Antimicrobial resistance genes in bacteria isolated from Japanese honey, and their potential for conferring macrolide and lincosamide resistance in the American foulbrood pathogen Paenibacillus larvae.</title>
        <authorList>
            <person name="Okamoto M."/>
            <person name="Kumagai M."/>
            <person name="Kanamori H."/>
            <person name="Takamatsu D."/>
        </authorList>
    </citation>
    <scope>NUCLEOTIDE SEQUENCE [LARGE SCALE GENOMIC DNA]</scope>
    <source>
        <strain evidence="1 2">J15TS10</strain>
    </source>
</reference>